<dbReference type="GO" id="GO:0016020">
    <property type="term" value="C:membrane"/>
    <property type="evidence" value="ECO:0007669"/>
    <property type="project" value="UniProtKB-SubCell"/>
</dbReference>
<reference evidence="9 10" key="1">
    <citation type="journal article" date="2016" name="G3 (Bethesda)">
        <title>First Draft Assembly and Annotation of the Genome of a California Endemic Oak Quercus lobata Nee (Fagaceae).</title>
        <authorList>
            <person name="Sork V.L."/>
            <person name="Fitz-Gibbon S.T."/>
            <person name="Puiu D."/>
            <person name="Crepeau M."/>
            <person name="Gugger P.F."/>
            <person name="Sherman R."/>
            <person name="Stevens K."/>
            <person name="Langley C.H."/>
            <person name="Pellegrini M."/>
            <person name="Salzberg S.L."/>
        </authorList>
    </citation>
    <scope>NUCLEOTIDE SEQUENCE [LARGE SCALE GENOMIC DNA]</scope>
    <source>
        <strain evidence="9 10">cv. SW786</strain>
    </source>
</reference>
<evidence type="ECO:0000256" key="6">
    <source>
        <dbReference type="ARBA" id="ARBA00023180"/>
    </source>
</evidence>
<dbReference type="OMA" id="WICANGL"/>
<dbReference type="Proteomes" id="UP000594261">
    <property type="component" value="Chromosome 11"/>
</dbReference>
<organism evidence="9 10">
    <name type="scientific">Quercus lobata</name>
    <name type="common">Valley oak</name>
    <dbReference type="NCBI Taxonomy" id="97700"/>
    <lineage>
        <taxon>Eukaryota</taxon>
        <taxon>Viridiplantae</taxon>
        <taxon>Streptophyta</taxon>
        <taxon>Embryophyta</taxon>
        <taxon>Tracheophyta</taxon>
        <taxon>Spermatophyta</taxon>
        <taxon>Magnoliopsida</taxon>
        <taxon>eudicotyledons</taxon>
        <taxon>Gunneridae</taxon>
        <taxon>Pentapetalae</taxon>
        <taxon>rosids</taxon>
        <taxon>fabids</taxon>
        <taxon>Fagales</taxon>
        <taxon>Fagaceae</taxon>
        <taxon>Quercus</taxon>
    </lineage>
</organism>
<accession>A0A7N2N023</accession>
<evidence type="ECO:0000259" key="8">
    <source>
        <dbReference type="Pfam" id="PF13947"/>
    </source>
</evidence>
<evidence type="ECO:0000256" key="2">
    <source>
        <dbReference type="ARBA" id="ARBA00022527"/>
    </source>
</evidence>
<keyword evidence="5" id="KW-1015">Disulfide bond</keyword>
<keyword evidence="10" id="KW-1185">Reference proteome</keyword>
<keyword evidence="2" id="KW-0418">Kinase</keyword>
<dbReference type="Pfam" id="PF13947">
    <property type="entry name" value="GUB_WAK_bind"/>
    <property type="match status" value="1"/>
</dbReference>
<evidence type="ECO:0000313" key="10">
    <source>
        <dbReference type="Proteomes" id="UP000594261"/>
    </source>
</evidence>
<evidence type="ECO:0000256" key="4">
    <source>
        <dbReference type="ARBA" id="ARBA00022729"/>
    </source>
</evidence>
<feature type="domain" description="Wall-associated receptor kinase galacturonan-binding" evidence="8">
    <location>
        <begin position="37"/>
        <end position="96"/>
    </location>
</feature>
<name>A0A7N2N023_QUELO</name>
<dbReference type="InterPro" id="IPR013695">
    <property type="entry name" value="WAK"/>
</dbReference>
<evidence type="ECO:0008006" key="11">
    <source>
        <dbReference type="Google" id="ProtNLM"/>
    </source>
</evidence>
<dbReference type="PANTHER" id="PTHR33491">
    <property type="entry name" value="OSJNBA0016N04.9 PROTEIN"/>
    <property type="match status" value="1"/>
</dbReference>
<proteinExistence type="predicted"/>
<evidence type="ECO:0000256" key="1">
    <source>
        <dbReference type="ARBA" id="ARBA00004479"/>
    </source>
</evidence>
<reference evidence="9" key="2">
    <citation type="submission" date="2021-01" db="UniProtKB">
        <authorList>
            <consortium name="EnsemblPlants"/>
        </authorList>
    </citation>
    <scope>IDENTIFICATION</scope>
</reference>
<dbReference type="AlphaFoldDB" id="A0A7N2N023"/>
<comment type="subcellular location">
    <subcellularLocation>
        <location evidence="1">Membrane</location>
        <topology evidence="1">Single-pass type I membrane protein</topology>
    </subcellularLocation>
</comment>
<keyword evidence="2" id="KW-0723">Serine/threonine-protein kinase</keyword>
<dbReference type="Pfam" id="PF08488">
    <property type="entry name" value="WAK"/>
    <property type="match status" value="1"/>
</dbReference>
<evidence type="ECO:0000259" key="7">
    <source>
        <dbReference type="Pfam" id="PF08488"/>
    </source>
</evidence>
<dbReference type="EMBL" id="LRBV02000011">
    <property type="status" value="NOT_ANNOTATED_CDS"/>
    <property type="molecule type" value="Genomic_DNA"/>
</dbReference>
<dbReference type="Gramene" id="QL11p048185:mrna">
    <property type="protein sequence ID" value="QL11p048185:mrna:CDS:1"/>
    <property type="gene ID" value="QL11p048185"/>
</dbReference>
<evidence type="ECO:0000256" key="3">
    <source>
        <dbReference type="ARBA" id="ARBA00022679"/>
    </source>
</evidence>
<dbReference type="GO" id="GO:0004674">
    <property type="term" value="F:protein serine/threonine kinase activity"/>
    <property type="evidence" value="ECO:0007669"/>
    <property type="project" value="UniProtKB-KW"/>
</dbReference>
<dbReference type="InterPro" id="IPR025287">
    <property type="entry name" value="WAK_GUB"/>
</dbReference>
<keyword evidence="4" id="KW-0732">Signal</keyword>
<sequence>MDHTIGPGSKAQRVRESRTIQNVFTKAMGLGNSSCSGAAAICGNVTIPYPFGIEPGCYIDDWFAIDCNYTLVAPKPILRSFDLEVLDISLEGTLRVNYPMSWICANGLRNARDHASLASSPFVISKLRNIFIDMGCDNFAYLQSDDFSLCIICGCMSVCEKNITLQTNSSSCNGNGCCKTTIPSDLDLFTKWIAFMYKPSIKSTAEDCIYACLVDQKWFQENLTNIFEVRNMSHVPVVLNWEINANLSSLVMGSNSSHSTCQFANGSSLLGNVSSTFTCTCDSGFEGNPYLLDGCQGKLLALY</sequence>
<dbReference type="GO" id="GO:0030247">
    <property type="term" value="F:polysaccharide binding"/>
    <property type="evidence" value="ECO:0007669"/>
    <property type="project" value="InterPro"/>
</dbReference>
<dbReference type="InParanoid" id="A0A7N2N023"/>
<dbReference type="EnsemblPlants" id="QL11p048185:mrna">
    <property type="protein sequence ID" value="QL11p048185:mrna:CDS:1"/>
    <property type="gene ID" value="QL11p048185"/>
</dbReference>
<evidence type="ECO:0000313" key="9">
    <source>
        <dbReference type="EnsemblPlants" id="QL11p048185:mrna:CDS:1"/>
    </source>
</evidence>
<keyword evidence="3" id="KW-0808">Transferase</keyword>
<evidence type="ECO:0000256" key="5">
    <source>
        <dbReference type="ARBA" id="ARBA00023157"/>
    </source>
</evidence>
<protein>
    <recommendedName>
        <fullName evidence="11">Wall-associated receptor kinase galacturonan-binding domain-containing protein</fullName>
    </recommendedName>
</protein>
<feature type="domain" description="Wall-associated receptor kinase" evidence="7">
    <location>
        <begin position="170"/>
        <end position="246"/>
    </location>
</feature>
<keyword evidence="6" id="KW-0325">Glycoprotein</keyword>